<gene>
    <name evidence="1" type="ORF">H8E29_13110</name>
</gene>
<evidence type="ECO:0000313" key="2">
    <source>
        <dbReference type="Proteomes" id="UP000614469"/>
    </source>
</evidence>
<proteinExistence type="predicted"/>
<dbReference type="InterPro" id="IPR036866">
    <property type="entry name" value="RibonucZ/Hydroxyglut_hydro"/>
</dbReference>
<dbReference type="Proteomes" id="UP000614469">
    <property type="component" value="Unassembled WGS sequence"/>
</dbReference>
<evidence type="ECO:0008006" key="3">
    <source>
        <dbReference type="Google" id="ProtNLM"/>
    </source>
</evidence>
<sequence>MQSLKENIHIENKYAGVTLGAINLPRGLIYIDAPPIPEDGRSWRADLLDLESGYDRLLISLDTNVDRTIGARAMDCPVLAHENAAIFFRSRPSIFKAQGHTTGAEWEALPSLGNIRWAPPEITFTKKMSIQWGETPIILEHHSGSNKGAIWLILPEEKIVFVGDTVIKNQPPFFSNADLPRWIEDLNLLASDAYKGYTIISGRGGVCAGSTLDKQHKLIKNAYKKIDALAEKKAGPEATEKLISALLSPLRFLASERDFYTQRLRYGLAEYYTRHYTSKKTDED</sequence>
<dbReference type="EMBL" id="JACNJN010000146">
    <property type="protein sequence ID" value="MBC8336200.1"/>
    <property type="molecule type" value="Genomic_DNA"/>
</dbReference>
<protein>
    <recommendedName>
        <fullName evidence="3">MBL fold metallo-hydrolase</fullName>
    </recommendedName>
</protein>
<accession>A0A8J6NK26</accession>
<evidence type="ECO:0000313" key="1">
    <source>
        <dbReference type="EMBL" id="MBC8336200.1"/>
    </source>
</evidence>
<comment type="caution">
    <text evidence="1">The sequence shown here is derived from an EMBL/GenBank/DDBJ whole genome shotgun (WGS) entry which is preliminary data.</text>
</comment>
<dbReference type="Gene3D" id="3.60.15.10">
    <property type="entry name" value="Ribonuclease Z/Hydroxyacylglutathione hydrolase-like"/>
    <property type="match status" value="1"/>
</dbReference>
<organism evidence="1 2">
    <name type="scientific">Candidatus Desulfolinea nitratireducens</name>
    <dbReference type="NCBI Taxonomy" id="2841698"/>
    <lineage>
        <taxon>Bacteria</taxon>
        <taxon>Bacillati</taxon>
        <taxon>Chloroflexota</taxon>
        <taxon>Anaerolineae</taxon>
        <taxon>Anaerolineales</taxon>
        <taxon>Anaerolineales incertae sedis</taxon>
        <taxon>Candidatus Desulfolinea</taxon>
    </lineage>
</organism>
<name>A0A8J6NK26_9CHLR</name>
<reference evidence="1 2" key="1">
    <citation type="submission" date="2020-08" db="EMBL/GenBank/DDBJ databases">
        <title>Bridging the membrane lipid divide: bacteria of the FCB group superphylum have the potential to synthesize archaeal ether lipids.</title>
        <authorList>
            <person name="Villanueva L."/>
            <person name="Von Meijenfeldt F.A.B."/>
            <person name="Westbye A.B."/>
            <person name="Yadav S."/>
            <person name="Hopmans E.C."/>
            <person name="Dutilh B.E."/>
            <person name="Sinninghe Damste J.S."/>
        </authorList>
    </citation>
    <scope>NUCLEOTIDE SEQUENCE [LARGE SCALE GENOMIC DNA]</scope>
    <source>
        <strain evidence="1">NIOZ-UU36</strain>
    </source>
</reference>
<dbReference type="AlphaFoldDB" id="A0A8J6NK26"/>
<dbReference type="SUPFAM" id="SSF56281">
    <property type="entry name" value="Metallo-hydrolase/oxidoreductase"/>
    <property type="match status" value="1"/>
</dbReference>